<dbReference type="Pfam" id="PF24764">
    <property type="entry name" value="rva_4"/>
    <property type="match status" value="1"/>
</dbReference>
<feature type="non-terminal residue" evidence="3">
    <location>
        <position position="1"/>
    </location>
</feature>
<organism evidence="3 4">
    <name type="scientific">Lentinula lateritia</name>
    <dbReference type="NCBI Taxonomy" id="40482"/>
    <lineage>
        <taxon>Eukaryota</taxon>
        <taxon>Fungi</taxon>
        <taxon>Dikarya</taxon>
        <taxon>Basidiomycota</taxon>
        <taxon>Agaricomycotina</taxon>
        <taxon>Agaricomycetes</taxon>
        <taxon>Agaricomycetidae</taxon>
        <taxon>Agaricales</taxon>
        <taxon>Marasmiineae</taxon>
        <taxon>Omphalotaceae</taxon>
        <taxon>Lentinula</taxon>
    </lineage>
</organism>
<name>A0ABQ8VTL8_9AGAR</name>
<feature type="compositionally biased region" description="Acidic residues" evidence="1">
    <location>
        <begin position="127"/>
        <end position="141"/>
    </location>
</feature>
<evidence type="ECO:0000256" key="1">
    <source>
        <dbReference type="SAM" id="MobiDB-lite"/>
    </source>
</evidence>
<comment type="caution">
    <text evidence="3">The sequence shown here is derived from an EMBL/GenBank/DDBJ whole genome shotgun (WGS) entry which is preliminary data.</text>
</comment>
<evidence type="ECO:0000313" key="3">
    <source>
        <dbReference type="EMBL" id="KAJ4499717.1"/>
    </source>
</evidence>
<sequence>STRNNRIERLWVEVGAQFAWRWRAFFQRLEQLHGLDHGDPAHLWLLHYLFLDEINEDCYTFCEDWNSHPVSGEGHDQTPEDMHLIGRLEHGEYDDDCNGLDPTISGQYYGVEDEEDNIEHNSSDSDSGSDIDNTDGVEAEDISTHTSSSSDETQNLPDRILQDVQSQFHHAPVRVPKHKNPFSTKLQRKVFNDCLVEVLESNAGLPSGLGIRQDEWEEEGYPVFETLKSGRRGTKELRIPLPLEDWLPRAEVWVKALTLMNNIMAVDNASE</sequence>
<feature type="domain" description="Integrase core" evidence="2">
    <location>
        <begin position="1"/>
        <end position="91"/>
    </location>
</feature>
<evidence type="ECO:0000313" key="4">
    <source>
        <dbReference type="Proteomes" id="UP001150217"/>
    </source>
</evidence>
<reference evidence="3" key="1">
    <citation type="submission" date="2022-08" db="EMBL/GenBank/DDBJ databases">
        <title>A Global Phylogenomic Analysis of the Shiitake Genus Lentinula.</title>
        <authorList>
            <consortium name="DOE Joint Genome Institute"/>
            <person name="Sierra-Patev S."/>
            <person name="Min B."/>
            <person name="Naranjo-Ortiz M."/>
            <person name="Looney B."/>
            <person name="Konkel Z."/>
            <person name="Slot J.C."/>
            <person name="Sakamoto Y."/>
            <person name="Steenwyk J.L."/>
            <person name="Rokas A."/>
            <person name="Carro J."/>
            <person name="Camarero S."/>
            <person name="Ferreira P."/>
            <person name="Molpeceres G."/>
            <person name="Ruiz-Duenas F.J."/>
            <person name="Serrano A."/>
            <person name="Henrissat B."/>
            <person name="Drula E."/>
            <person name="Hughes K.W."/>
            <person name="Mata J.L."/>
            <person name="Ishikawa N.K."/>
            <person name="Vargas-Isla R."/>
            <person name="Ushijima S."/>
            <person name="Smith C.A."/>
            <person name="Ahrendt S."/>
            <person name="Andreopoulos W."/>
            <person name="He G."/>
            <person name="Labutti K."/>
            <person name="Lipzen A."/>
            <person name="Ng V."/>
            <person name="Riley R."/>
            <person name="Sandor L."/>
            <person name="Barry K."/>
            <person name="Martinez A.T."/>
            <person name="Xiao Y."/>
            <person name="Gibbons J.G."/>
            <person name="Terashima K."/>
            <person name="Grigoriev I.V."/>
            <person name="Hibbett D.S."/>
        </authorList>
    </citation>
    <scope>NUCLEOTIDE SEQUENCE</scope>
    <source>
        <strain evidence="3">RHP3577 ss4</strain>
    </source>
</reference>
<keyword evidence="4" id="KW-1185">Reference proteome</keyword>
<evidence type="ECO:0000259" key="2">
    <source>
        <dbReference type="Pfam" id="PF24764"/>
    </source>
</evidence>
<dbReference type="EMBL" id="JANVFT010000009">
    <property type="protein sequence ID" value="KAJ4499717.1"/>
    <property type="molecule type" value="Genomic_DNA"/>
</dbReference>
<feature type="compositionally biased region" description="Polar residues" evidence="1">
    <location>
        <begin position="144"/>
        <end position="155"/>
    </location>
</feature>
<protein>
    <recommendedName>
        <fullName evidence="2">Integrase core domain-containing protein</fullName>
    </recommendedName>
</protein>
<feature type="region of interest" description="Disordered" evidence="1">
    <location>
        <begin position="117"/>
        <end position="155"/>
    </location>
</feature>
<accession>A0ABQ8VTL8</accession>
<proteinExistence type="predicted"/>
<gene>
    <name evidence="3" type="ORF">C8R41DRAFT_753923</name>
</gene>
<dbReference type="Proteomes" id="UP001150217">
    <property type="component" value="Unassembled WGS sequence"/>
</dbReference>
<dbReference type="InterPro" id="IPR058913">
    <property type="entry name" value="Integrase_dom_put"/>
</dbReference>